<dbReference type="GO" id="GO:0003677">
    <property type="term" value="F:DNA binding"/>
    <property type="evidence" value="ECO:0007669"/>
    <property type="project" value="UniProtKB-KW"/>
</dbReference>
<reference evidence="3 4" key="1">
    <citation type="submission" date="2018-04" db="EMBL/GenBank/DDBJ databases">
        <title>Halococcoides cellulosivorans gen. nov., sp. nov., an extremely halophilic cellulose-utilizing haloarchaeon from hypersaline lakes.</title>
        <authorList>
            <person name="Sorokin D.Y."/>
            <person name="Toshchakov S.V."/>
            <person name="Samarov N.I."/>
            <person name="Korzhenkov A."/>
            <person name="Kublanov I.V."/>
        </authorList>
    </citation>
    <scope>NUCLEOTIDE SEQUENCE [LARGE SCALE GENOMIC DNA]</scope>
    <source>
        <strain evidence="3 4">HArcel1</strain>
    </source>
</reference>
<dbReference type="Proteomes" id="UP000244727">
    <property type="component" value="Chromosome"/>
</dbReference>
<dbReference type="KEGG" id="harc:HARCEL1_04765"/>
<dbReference type="NCBIfam" id="NF005554">
    <property type="entry name" value="PRK07218.1"/>
    <property type="match status" value="1"/>
</dbReference>
<feature type="region of interest" description="Disordered" evidence="2">
    <location>
        <begin position="42"/>
        <end position="66"/>
    </location>
</feature>
<dbReference type="InterPro" id="IPR051231">
    <property type="entry name" value="SOSS-B"/>
</dbReference>
<sequence length="420" mass="45138">MDLEAEARDLADGLDADQAAIEQDLENLISYSVPLDEAKQSLRRKYGSGDRSGAPEPVSIDDVSPEDGSVTVSGVILRIGKRSIRYQGEDQVIREGQIADETGRIAFTAWDDIGLTAGDAVELGNAGVREWEGEPELNVGESTQVSAIDPIDVPYDVGGEADLVDLEPGDRGVIVEARVEECERRTIDGRDGETEILSGVLADETARLPFTDWDPHDAIGEGETVRVTDVFVREFRGAPSVNVSEYATVETASGVTPIEDAPERTLREARASGGQFDVAVIGHVLELRDGSGLIERCPDCNRVIQSGQCREHGAVEGVDDLRVRAVFDDGTDSATVVLDSDLTERVYGGDVEDAKDAAREAMDQSVVAEHIAQRIVGREYRVRGTLSVDEYGVTLTADELTENDADPAALARAALQEVGT</sequence>
<name>A0A2R4WZT3_9EURY</name>
<keyword evidence="1" id="KW-0238">DNA-binding</keyword>
<dbReference type="GO" id="GO:0010212">
    <property type="term" value="P:response to ionizing radiation"/>
    <property type="evidence" value="ECO:0007669"/>
    <property type="project" value="TreeGrafter"/>
</dbReference>
<dbReference type="RefSeq" id="WP_108381435.1">
    <property type="nucleotide sequence ID" value="NZ_CP028858.1"/>
</dbReference>
<evidence type="ECO:0000313" key="3">
    <source>
        <dbReference type="EMBL" id="AWB27066.1"/>
    </source>
</evidence>
<gene>
    <name evidence="3" type="ORF">HARCEL1_04765</name>
</gene>
<dbReference type="PANTHER" id="PTHR13356">
    <property type="entry name" value="OB FOLD NUCLEIC ACID BINDING PROTEIN-RELATED"/>
    <property type="match status" value="1"/>
</dbReference>
<organism evidence="3 4">
    <name type="scientific">Halococcoides cellulosivorans</name>
    <dbReference type="NCBI Taxonomy" id="1679096"/>
    <lineage>
        <taxon>Archaea</taxon>
        <taxon>Methanobacteriati</taxon>
        <taxon>Methanobacteriota</taxon>
        <taxon>Stenosarchaea group</taxon>
        <taxon>Halobacteria</taxon>
        <taxon>Halobacteriales</taxon>
        <taxon>Haloarculaceae</taxon>
        <taxon>Halococcoides</taxon>
    </lineage>
</organism>
<proteinExistence type="predicted"/>
<dbReference type="PANTHER" id="PTHR13356:SF10">
    <property type="entry name" value="REPLICATION FACTOR-A PROTEIN 1"/>
    <property type="match status" value="1"/>
</dbReference>
<dbReference type="SUPFAM" id="SSF50249">
    <property type="entry name" value="Nucleic acid-binding proteins"/>
    <property type="match status" value="3"/>
</dbReference>
<evidence type="ECO:0000256" key="2">
    <source>
        <dbReference type="SAM" id="MobiDB-lite"/>
    </source>
</evidence>
<evidence type="ECO:0000313" key="4">
    <source>
        <dbReference type="Proteomes" id="UP000244727"/>
    </source>
</evidence>
<dbReference type="GeneID" id="36511794"/>
<dbReference type="InterPro" id="IPR012340">
    <property type="entry name" value="NA-bd_OB-fold"/>
</dbReference>
<dbReference type="CDD" id="cd04491">
    <property type="entry name" value="SoSSB_OBF"/>
    <property type="match status" value="2"/>
</dbReference>
<dbReference type="Gene3D" id="2.40.50.140">
    <property type="entry name" value="Nucleic acid-binding proteins"/>
    <property type="match status" value="2"/>
</dbReference>
<keyword evidence="4" id="KW-1185">Reference proteome</keyword>
<protein>
    <submittedName>
        <fullName evidence="3">Replication factor A</fullName>
    </submittedName>
</protein>
<dbReference type="GO" id="GO:0000724">
    <property type="term" value="P:double-strand break repair via homologous recombination"/>
    <property type="evidence" value="ECO:0007669"/>
    <property type="project" value="TreeGrafter"/>
</dbReference>
<dbReference type="AlphaFoldDB" id="A0A2R4WZT3"/>
<dbReference type="EMBL" id="CP028858">
    <property type="protein sequence ID" value="AWB27066.1"/>
    <property type="molecule type" value="Genomic_DNA"/>
</dbReference>
<evidence type="ECO:0000256" key="1">
    <source>
        <dbReference type="ARBA" id="ARBA00023125"/>
    </source>
</evidence>
<accession>A0A2R4WZT3</accession>